<keyword evidence="3" id="KW-1185">Reference proteome</keyword>
<accession>A0A5J6TN29</accession>
<dbReference type="Proteomes" id="UP000326609">
    <property type="component" value="Segment"/>
</dbReference>
<evidence type="ECO:0000313" key="2">
    <source>
        <dbReference type="EMBL" id="QFG11454.1"/>
    </source>
</evidence>
<keyword evidence="1" id="KW-0812">Transmembrane</keyword>
<dbReference type="GeneID" id="60323530"/>
<dbReference type="KEGG" id="vg:60323530"/>
<proteinExistence type="predicted"/>
<evidence type="ECO:0000256" key="1">
    <source>
        <dbReference type="SAM" id="Phobius"/>
    </source>
</evidence>
<feature type="transmembrane region" description="Helical" evidence="1">
    <location>
        <begin position="13"/>
        <end position="32"/>
    </location>
</feature>
<dbReference type="EMBL" id="MN234199">
    <property type="protein sequence ID" value="QFG11454.1"/>
    <property type="molecule type" value="Genomic_DNA"/>
</dbReference>
<gene>
    <name evidence="2" type="primary">30</name>
    <name evidence="2" type="ORF">PBI_EKDILAM_30</name>
</gene>
<evidence type="ECO:0000313" key="3">
    <source>
        <dbReference type="Proteomes" id="UP000326609"/>
    </source>
</evidence>
<organism evidence="2 3">
    <name type="scientific">Mycobacterium phage Ekdilam</name>
    <dbReference type="NCBI Taxonomy" id="2599862"/>
    <lineage>
        <taxon>Viruses</taxon>
        <taxon>Duplodnaviria</taxon>
        <taxon>Heunggongvirae</taxon>
        <taxon>Uroviricota</taxon>
        <taxon>Caudoviricetes</taxon>
        <taxon>Weiservirinae</taxon>
        <taxon>Amginevirus</taxon>
        <taxon>Amginevirus ekdilam</taxon>
    </lineage>
</organism>
<protein>
    <submittedName>
        <fullName evidence="2">Uncharacterized protein</fullName>
    </submittedName>
</protein>
<reference evidence="2 3" key="1">
    <citation type="submission" date="2019-07" db="EMBL/GenBank/DDBJ databases">
        <authorList>
            <person name="Divens A.M."/>
            <person name="Garlena R.A."/>
            <person name="Russell D.A."/>
            <person name="Pope W.H."/>
            <person name="Jacobs-Sera D."/>
            <person name="Hatfull G.F."/>
        </authorList>
    </citation>
    <scope>NUCLEOTIDE SEQUENCE [LARGE SCALE GENOMIC DNA]</scope>
</reference>
<keyword evidence="1" id="KW-0472">Membrane</keyword>
<keyword evidence="1" id="KW-1133">Transmembrane helix</keyword>
<dbReference type="RefSeq" id="YP_009952083.1">
    <property type="nucleotide sequence ID" value="NC_051608.1"/>
</dbReference>
<sequence>MSGGESTLSTIELVGLLAGSNVLSVFCGGLLAKRKDTFAVFTDAYEALAVRVTTLEQKLESVEAALGVERTQHDHTKHLLRIAVEHIRAVIAWGVTDRTADLPVPPAALMVQA</sequence>
<name>A0A5J6TN29_9CAUD</name>